<dbReference type="InterPro" id="IPR017853">
    <property type="entry name" value="GH"/>
</dbReference>
<evidence type="ECO:0000256" key="1">
    <source>
        <dbReference type="ARBA" id="ARBA00023295"/>
    </source>
</evidence>
<dbReference type="GO" id="GO:0004567">
    <property type="term" value="F:beta-mannosidase activity"/>
    <property type="evidence" value="ECO:0007669"/>
    <property type="project" value="TreeGrafter"/>
</dbReference>
<dbReference type="PANTHER" id="PTHR43730">
    <property type="entry name" value="BETA-MANNOSIDASE"/>
    <property type="match status" value="1"/>
</dbReference>
<dbReference type="SUPFAM" id="SSF49303">
    <property type="entry name" value="beta-Galactosidase/glucuronidase domain"/>
    <property type="match status" value="1"/>
</dbReference>
<evidence type="ECO:0000313" key="4">
    <source>
        <dbReference type="EMBL" id="MXR52248.1"/>
    </source>
</evidence>
<dbReference type="GO" id="GO:0005975">
    <property type="term" value="P:carbohydrate metabolic process"/>
    <property type="evidence" value="ECO:0007669"/>
    <property type="project" value="InterPro"/>
</dbReference>
<dbReference type="SUPFAM" id="SSF51445">
    <property type="entry name" value="(Trans)glycosidases"/>
    <property type="match status" value="1"/>
</dbReference>
<feature type="domain" description="Glycoside hydrolase family 2 immunoglobulin-like beta-sandwich" evidence="3">
    <location>
        <begin position="141"/>
        <end position="237"/>
    </location>
</feature>
<evidence type="ECO:0000313" key="5">
    <source>
        <dbReference type="Proteomes" id="UP000466535"/>
    </source>
</evidence>
<feature type="compositionally biased region" description="Basic and acidic residues" evidence="2">
    <location>
        <begin position="1"/>
        <end position="14"/>
    </location>
</feature>
<accession>A0A6B0T1Z4</accession>
<dbReference type="GO" id="GO:0006516">
    <property type="term" value="P:glycoprotein catabolic process"/>
    <property type="evidence" value="ECO:0007669"/>
    <property type="project" value="TreeGrafter"/>
</dbReference>
<keyword evidence="1" id="KW-0326">Glycosidase</keyword>
<dbReference type="PANTHER" id="PTHR43730:SF1">
    <property type="entry name" value="BETA-MANNOSIDASE"/>
    <property type="match status" value="1"/>
</dbReference>
<dbReference type="Gene3D" id="2.60.40.10">
    <property type="entry name" value="Immunoglobulins"/>
    <property type="match status" value="1"/>
</dbReference>
<dbReference type="Gene3D" id="3.20.20.80">
    <property type="entry name" value="Glycosidases"/>
    <property type="match status" value="1"/>
</dbReference>
<reference evidence="4 5" key="1">
    <citation type="submission" date="2019-12" db="EMBL/GenBank/DDBJ databases">
        <title>Isolation and characterization of three novel carbon monoxide-oxidizing members of Halobacteria from salione crusts and soils.</title>
        <authorList>
            <person name="Myers M.R."/>
            <person name="King G.M."/>
        </authorList>
    </citation>
    <scope>NUCLEOTIDE SEQUENCE [LARGE SCALE GENOMIC DNA]</scope>
    <source>
        <strain evidence="4 5">WSH3</strain>
    </source>
</reference>
<dbReference type="EMBL" id="WUUT01000004">
    <property type="protein sequence ID" value="MXR52248.1"/>
    <property type="molecule type" value="Genomic_DNA"/>
</dbReference>
<sequence length="620" mass="68020">MFDEWRVRDPRSEASTEQSATVPGRPEGLAGAETVEYASSFADPRGPDDEIAVLELRGLYAHAEVELSADRLDGDGAVEHDTYFRPLRIPFVPEEETELTVTCHRPTDRFGGIHDTDTVPDEQSTPGIWWGATLETCSLPYIDRIDITPVADSDGARLDLRTTVVTDGPLDDHITYSVRPAGDTNSRGMMQRGSIETDEPGRTVVEHTVDVHDPELWWPRGLGEQHLYTLRAKLGDAERTRTTGICDIEFDDGRLRVNDQPVPIRGINLVTAEEADVDRALECNANLVRAHGHVLPDELYERCMNEGVLVWQDLPLTGPGEFDTDRAKQLATALARQYSRYPCLACTAVHDDPVDAFDDGLGTGTVDRLRFRYRAWRSGYDAGPAEQVAAALPEHRPSVPVVGGPGVGGDVGSYYPGWSYGESEEIGSLLDRFPASVVAEFGAGSVTDAWDGGGVSGFDASKHQRHVDGGTDESQRYQSEVLRRVIEYLRRERTGAIAFALRDTDSAGMGVYAYDGEGKRASEVVRQSFEPVQAFLDTPGDHESELTVVNDTPKGLSATLRWEAGSADGTLDLTVGESGRWTGGPIDIPAEAEQVRLELALDDRRVRNVYDLARWRNAAP</sequence>
<dbReference type="OrthoDB" id="38162at2157"/>
<dbReference type="InterPro" id="IPR036156">
    <property type="entry name" value="Beta-gal/glucu_dom_sf"/>
</dbReference>
<evidence type="ECO:0000256" key="2">
    <source>
        <dbReference type="SAM" id="MobiDB-lite"/>
    </source>
</evidence>
<name>A0A6B0T1Z4_9EURY</name>
<organism evidence="4 5">
    <name type="scientific">Halovenus carboxidivorans</name>
    <dbReference type="NCBI Taxonomy" id="2692199"/>
    <lineage>
        <taxon>Archaea</taxon>
        <taxon>Methanobacteriati</taxon>
        <taxon>Methanobacteriota</taxon>
        <taxon>Stenosarchaea group</taxon>
        <taxon>Halobacteria</taxon>
        <taxon>Halobacteriales</taxon>
        <taxon>Haloarculaceae</taxon>
        <taxon>Halovenus</taxon>
    </lineage>
</organism>
<dbReference type="InterPro" id="IPR013783">
    <property type="entry name" value="Ig-like_fold"/>
</dbReference>
<keyword evidence="4" id="KW-0378">Hydrolase</keyword>
<feature type="region of interest" description="Disordered" evidence="2">
    <location>
        <begin position="1"/>
        <end position="29"/>
    </location>
</feature>
<dbReference type="RefSeq" id="WP_159764374.1">
    <property type="nucleotide sequence ID" value="NZ_WUUT01000004.1"/>
</dbReference>
<dbReference type="InterPro" id="IPR006102">
    <property type="entry name" value="Ig-like_GH2"/>
</dbReference>
<dbReference type="InterPro" id="IPR050887">
    <property type="entry name" value="Beta-mannosidase_GH2"/>
</dbReference>
<protein>
    <submittedName>
        <fullName evidence="4">Hydrolase</fullName>
    </submittedName>
</protein>
<dbReference type="Pfam" id="PF00703">
    <property type="entry name" value="Glyco_hydro_2"/>
    <property type="match status" value="1"/>
</dbReference>
<keyword evidence="5" id="KW-1185">Reference proteome</keyword>
<proteinExistence type="predicted"/>
<gene>
    <name evidence="4" type="ORF">GRX03_11620</name>
</gene>
<dbReference type="Proteomes" id="UP000466535">
    <property type="component" value="Unassembled WGS sequence"/>
</dbReference>
<dbReference type="AlphaFoldDB" id="A0A6B0T1Z4"/>
<evidence type="ECO:0000259" key="3">
    <source>
        <dbReference type="Pfam" id="PF00703"/>
    </source>
</evidence>
<comment type="caution">
    <text evidence="4">The sequence shown here is derived from an EMBL/GenBank/DDBJ whole genome shotgun (WGS) entry which is preliminary data.</text>
</comment>